<keyword evidence="7" id="KW-1185">Reference proteome</keyword>
<dbReference type="GO" id="GO:0006357">
    <property type="term" value="P:regulation of transcription by RNA polymerase II"/>
    <property type="evidence" value="ECO:0007669"/>
    <property type="project" value="InterPro"/>
</dbReference>
<name>A0A6A5V3W4_9PLEO</name>
<dbReference type="OrthoDB" id="1854899at2759"/>
<keyword evidence="4" id="KW-0805">Transcription regulation</keyword>
<feature type="region of interest" description="Disordered" evidence="5">
    <location>
        <begin position="164"/>
        <end position="185"/>
    </location>
</feature>
<reference evidence="6" key="1">
    <citation type="journal article" date="2020" name="Stud. Mycol.">
        <title>101 Dothideomycetes genomes: a test case for predicting lifestyles and emergence of pathogens.</title>
        <authorList>
            <person name="Haridas S."/>
            <person name="Albert R."/>
            <person name="Binder M."/>
            <person name="Bloem J."/>
            <person name="Labutti K."/>
            <person name="Salamov A."/>
            <person name="Andreopoulos B."/>
            <person name="Baker S."/>
            <person name="Barry K."/>
            <person name="Bills G."/>
            <person name="Bluhm B."/>
            <person name="Cannon C."/>
            <person name="Castanera R."/>
            <person name="Culley D."/>
            <person name="Daum C."/>
            <person name="Ezra D."/>
            <person name="Gonzalez J."/>
            <person name="Henrissat B."/>
            <person name="Kuo A."/>
            <person name="Liang C."/>
            <person name="Lipzen A."/>
            <person name="Lutzoni F."/>
            <person name="Magnuson J."/>
            <person name="Mondo S."/>
            <person name="Nolan M."/>
            <person name="Ohm R."/>
            <person name="Pangilinan J."/>
            <person name="Park H.-J."/>
            <person name="Ramirez L."/>
            <person name="Alfaro M."/>
            <person name="Sun H."/>
            <person name="Tritt A."/>
            <person name="Yoshinaga Y."/>
            <person name="Zwiers L.-H."/>
            <person name="Turgeon B."/>
            <person name="Goodwin S."/>
            <person name="Spatafora J."/>
            <person name="Crous P."/>
            <person name="Grigoriev I."/>
        </authorList>
    </citation>
    <scope>NUCLEOTIDE SEQUENCE</scope>
    <source>
        <strain evidence="6">CBS 107.79</strain>
    </source>
</reference>
<evidence type="ECO:0000313" key="7">
    <source>
        <dbReference type="Proteomes" id="UP000800036"/>
    </source>
</evidence>
<dbReference type="Proteomes" id="UP000800036">
    <property type="component" value="Unassembled WGS sequence"/>
</dbReference>
<evidence type="ECO:0000256" key="4">
    <source>
        <dbReference type="RuleBase" id="RU364152"/>
    </source>
</evidence>
<dbReference type="InterPro" id="IPR013921">
    <property type="entry name" value="Mediator_Med20"/>
</dbReference>
<accession>A0A6A5V3W4</accession>
<dbReference type="Pfam" id="PF08612">
    <property type="entry name" value="Med20"/>
    <property type="match status" value="1"/>
</dbReference>
<evidence type="ECO:0000256" key="2">
    <source>
        <dbReference type="ARBA" id="ARBA00010743"/>
    </source>
</evidence>
<sequence length="243" mass="26891">MRFHGLYYIPNQGAQLAASQDMAKQIVSGIEARFPRADAAGAWTLNHRILRDVPPYSENPQAAYDHAYQHLLHVSTLSPDRTYNLIQHKASSAMTSIPLSQTDAHFSFLANQMPLLWAPQRVLDVPNGKIYQAGDFVIGVGELRSRRQASAGTHTSPGLIICISTHAGGPDSEAEGSSSPTEDGDVDFEYAQESIRELWSAITKDVTFNRSDARPFMQPTQDSRLEPREQVVRMWCVALSPKA</sequence>
<evidence type="ECO:0000256" key="5">
    <source>
        <dbReference type="SAM" id="MobiDB-lite"/>
    </source>
</evidence>
<evidence type="ECO:0000256" key="1">
    <source>
        <dbReference type="ARBA" id="ARBA00004123"/>
    </source>
</evidence>
<organism evidence="6 7">
    <name type="scientific">Bimuria novae-zelandiae CBS 107.79</name>
    <dbReference type="NCBI Taxonomy" id="1447943"/>
    <lineage>
        <taxon>Eukaryota</taxon>
        <taxon>Fungi</taxon>
        <taxon>Dikarya</taxon>
        <taxon>Ascomycota</taxon>
        <taxon>Pezizomycotina</taxon>
        <taxon>Dothideomycetes</taxon>
        <taxon>Pleosporomycetidae</taxon>
        <taxon>Pleosporales</taxon>
        <taxon>Massarineae</taxon>
        <taxon>Didymosphaeriaceae</taxon>
        <taxon>Bimuria</taxon>
    </lineage>
</organism>
<comment type="function">
    <text evidence="4">Component of the Mediator complex, a coactivator involved in the regulated transcription of nearly all RNA polymerase II-dependent genes. Mediator functions as a bridge to convey information from gene-specific regulatory proteins to the basal RNA polymerase II transcription machinery. Mediator is recruited to promoters by direct interactions with regulatory proteins and serves as a scaffold for the assembly of a functional preinitiation complex with RNA polymerase II and the general transcription factors.</text>
</comment>
<dbReference type="GO" id="GO:0003712">
    <property type="term" value="F:transcription coregulator activity"/>
    <property type="evidence" value="ECO:0007669"/>
    <property type="project" value="InterPro"/>
</dbReference>
<gene>
    <name evidence="4" type="primary">MED20</name>
    <name evidence="6" type="ORF">BU23DRAFT_570431</name>
</gene>
<protein>
    <recommendedName>
        <fullName evidence="4">Mediator of RNA polymerase II transcription subunit 20</fullName>
    </recommendedName>
    <alternativeName>
        <fullName evidence="4">Mediator complex subunit 20</fullName>
    </alternativeName>
</protein>
<proteinExistence type="inferred from homology"/>
<comment type="subcellular location">
    <subcellularLocation>
        <location evidence="1 4">Nucleus</location>
    </subcellularLocation>
</comment>
<evidence type="ECO:0000256" key="3">
    <source>
        <dbReference type="ARBA" id="ARBA00023242"/>
    </source>
</evidence>
<keyword evidence="4" id="KW-0804">Transcription</keyword>
<dbReference type="AlphaFoldDB" id="A0A6A5V3W4"/>
<evidence type="ECO:0000313" key="6">
    <source>
        <dbReference type="EMBL" id="KAF1970752.1"/>
    </source>
</evidence>
<dbReference type="GO" id="GO:0016592">
    <property type="term" value="C:mediator complex"/>
    <property type="evidence" value="ECO:0007669"/>
    <property type="project" value="InterPro"/>
</dbReference>
<comment type="similarity">
    <text evidence="2 4">Belongs to the Mediator complex subunit 20 family.</text>
</comment>
<keyword evidence="4" id="KW-0010">Activator</keyword>
<keyword evidence="3 4" id="KW-0539">Nucleus</keyword>
<dbReference type="EMBL" id="ML976698">
    <property type="protein sequence ID" value="KAF1970752.1"/>
    <property type="molecule type" value="Genomic_DNA"/>
</dbReference>
<comment type="subunit">
    <text evidence="4">Component of the Mediator complex.</text>
</comment>